<feature type="domain" description="F-box" evidence="1">
    <location>
        <begin position="1"/>
        <end position="49"/>
    </location>
</feature>
<evidence type="ECO:0000313" key="3">
    <source>
        <dbReference type="Proteomes" id="UP001305779"/>
    </source>
</evidence>
<reference evidence="2 3" key="1">
    <citation type="journal article" date="2023" name="G3 (Bethesda)">
        <title>A chromosome-level genome assembly of Zasmidium syzygii isolated from banana leaves.</title>
        <authorList>
            <person name="van Westerhoven A.C."/>
            <person name="Mehrabi R."/>
            <person name="Talebi R."/>
            <person name="Steentjes M.B.F."/>
            <person name="Corcolon B."/>
            <person name="Chong P.A."/>
            <person name="Kema G.H.J."/>
            <person name="Seidl M.F."/>
        </authorList>
    </citation>
    <scope>NUCLEOTIDE SEQUENCE [LARGE SCALE GENOMIC DNA]</scope>
    <source>
        <strain evidence="2 3">P124</strain>
    </source>
</reference>
<dbReference type="EMBL" id="JAXOVC010000005">
    <property type="protein sequence ID" value="KAK4501337.1"/>
    <property type="molecule type" value="Genomic_DNA"/>
</dbReference>
<dbReference type="PROSITE" id="PS50181">
    <property type="entry name" value="FBOX"/>
    <property type="match status" value="1"/>
</dbReference>
<sequence length="502" mass="56887">MNLIDLPPELISQVFTYLGDKDVFSGRLSHRTLDKASFDYFGRHFFRKKGFMITTPSLSALEEIANHKQLSKFVQHVWINPDCFTLTDHHTYHQDLGERNQAGDEDPSADFFSPTAMFFRLQASKSRRQLQAYLDCTADYGELLKESDDGLPTLLERHLTNAFGKLPNLTTIGMRRSENHSPYGWSALQKATGLDPRELGPLLPEVSCHLSPSSTLFIAFISAMAQSGAQIRRFYTDVIELDNINPGHLPPAKLQAACSSMLYLELNIIRGQLEPSKNTTNLAPRLLDDNSQGQFGQNLVALLDSMPNLKELSLQTPRARSLGHASIDGYDLETSYPYLAFHRLATETRLPHLTRIKLEKITTTFPTFQKFLAPSAANLTSLKLRDVSLGSTSSSPRPWYDLFTHLLQNSPRLGYILFYHLMHDSGGVSFVEAEPEARSAEEYVVGQAVFEKYSHITLEVEGREAVRAKLEDVREGHWFHRPLFSYAMDEEVWHTDTSDEEW</sequence>
<dbReference type="Proteomes" id="UP001305779">
    <property type="component" value="Unassembled WGS sequence"/>
</dbReference>
<evidence type="ECO:0000313" key="2">
    <source>
        <dbReference type="EMBL" id="KAK4501337.1"/>
    </source>
</evidence>
<accession>A0ABR0EIJ9</accession>
<organism evidence="2 3">
    <name type="scientific">Zasmidium cellare</name>
    <name type="common">Wine cellar mold</name>
    <name type="synonym">Racodium cellare</name>
    <dbReference type="NCBI Taxonomy" id="395010"/>
    <lineage>
        <taxon>Eukaryota</taxon>
        <taxon>Fungi</taxon>
        <taxon>Dikarya</taxon>
        <taxon>Ascomycota</taxon>
        <taxon>Pezizomycotina</taxon>
        <taxon>Dothideomycetes</taxon>
        <taxon>Dothideomycetidae</taxon>
        <taxon>Mycosphaerellales</taxon>
        <taxon>Mycosphaerellaceae</taxon>
        <taxon>Zasmidium</taxon>
    </lineage>
</organism>
<gene>
    <name evidence="2" type="ORF">PRZ48_007145</name>
</gene>
<keyword evidence="3" id="KW-1185">Reference proteome</keyword>
<proteinExistence type="predicted"/>
<evidence type="ECO:0000259" key="1">
    <source>
        <dbReference type="PROSITE" id="PS50181"/>
    </source>
</evidence>
<dbReference type="InterPro" id="IPR001810">
    <property type="entry name" value="F-box_dom"/>
</dbReference>
<comment type="caution">
    <text evidence="2">The sequence shown here is derived from an EMBL/GenBank/DDBJ whole genome shotgun (WGS) entry which is preliminary data.</text>
</comment>
<protein>
    <recommendedName>
        <fullName evidence="1">F-box domain-containing protein</fullName>
    </recommendedName>
</protein>
<name>A0ABR0EIJ9_ZASCE</name>